<dbReference type="EC" id="6.3.1.20" evidence="3"/>
<keyword evidence="5" id="KW-0547">Nucleotide-binding</keyword>
<evidence type="ECO:0000256" key="3">
    <source>
        <dbReference type="ARBA" id="ARBA00012367"/>
    </source>
</evidence>
<keyword evidence="4 9" id="KW-0436">Ligase</keyword>
<dbReference type="EMBL" id="DVAD01000003">
    <property type="protein sequence ID" value="HIJ99280.1"/>
    <property type="molecule type" value="Genomic_DNA"/>
</dbReference>
<keyword evidence="6" id="KW-0067">ATP-binding</keyword>
<comment type="caution">
    <text evidence="9">The sequence shown here is derived from an EMBL/GenBank/DDBJ whole genome shotgun (WGS) entry which is preliminary data.</text>
</comment>
<gene>
    <name evidence="9" type="ORF">H1011_00465</name>
</gene>
<keyword evidence="10" id="KW-1185">Reference proteome</keyword>
<evidence type="ECO:0000259" key="8">
    <source>
        <dbReference type="Pfam" id="PF10437"/>
    </source>
</evidence>
<evidence type="ECO:0000256" key="5">
    <source>
        <dbReference type="ARBA" id="ARBA00022741"/>
    </source>
</evidence>
<dbReference type="Pfam" id="PF10437">
    <property type="entry name" value="Lip_prot_lig_C"/>
    <property type="match status" value="1"/>
</dbReference>
<sequence length="96" mass="10423">MGSILKKQFKVAGGKLLKASFSVDDGKLKDVKITGDFFLYPEEAIDGLISVLNGVEFAEESIAETISEYLKVNKAEFVGASPQDFAKLFTDEPEAS</sequence>
<dbReference type="InterPro" id="IPR019491">
    <property type="entry name" value="Lipoate_protein_ligase_C"/>
</dbReference>
<comment type="pathway">
    <text evidence="1">Protein modification; protein lipoylation via exogenous pathway; protein N(6)-(lipoyl)lysine from lipoate: step 2/2.</text>
</comment>
<evidence type="ECO:0000256" key="2">
    <source>
        <dbReference type="ARBA" id="ARBA00005124"/>
    </source>
</evidence>
<accession>A0A832V7X3</accession>
<evidence type="ECO:0000256" key="7">
    <source>
        <dbReference type="ARBA" id="ARBA00048037"/>
    </source>
</evidence>
<evidence type="ECO:0000256" key="1">
    <source>
        <dbReference type="ARBA" id="ARBA00005085"/>
    </source>
</evidence>
<dbReference type="SUPFAM" id="SSF82649">
    <property type="entry name" value="SufE/NifU"/>
    <property type="match status" value="1"/>
</dbReference>
<reference evidence="9 10" key="1">
    <citation type="journal article" name="Nat. Commun.">
        <title>Undinarchaeota illuminate DPANN phylogeny and the impact of gene transfer on archaeal evolution.</title>
        <authorList>
            <person name="Dombrowski N."/>
            <person name="Williams T.A."/>
            <person name="Sun J."/>
            <person name="Woodcroft B.J."/>
            <person name="Lee J.H."/>
            <person name="Minh B.Q."/>
            <person name="Rinke C."/>
            <person name="Spang A."/>
        </authorList>
    </citation>
    <scope>NUCLEOTIDE SEQUENCE [LARGE SCALE GENOMIC DNA]</scope>
    <source>
        <strain evidence="9">MAG_bin17</strain>
    </source>
</reference>
<comment type="catalytic activity">
    <reaction evidence="7">
        <text>L-lysyl-[lipoyl-carrier protein] + (R)-lipoate + ATP = N(6)-[(R)-lipoyl]-L-lysyl-[lipoyl-carrier protein] + AMP + diphosphate + H(+)</text>
        <dbReference type="Rhea" id="RHEA:49288"/>
        <dbReference type="Rhea" id="RHEA-COMP:10500"/>
        <dbReference type="Rhea" id="RHEA-COMP:10502"/>
        <dbReference type="ChEBI" id="CHEBI:15378"/>
        <dbReference type="ChEBI" id="CHEBI:29969"/>
        <dbReference type="ChEBI" id="CHEBI:30616"/>
        <dbReference type="ChEBI" id="CHEBI:33019"/>
        <dbReference type="ChEBI" id="CHEBI:83088"/>
        <dbReference type="ChEBI" id="CHEBI:83099"/>
        <dbReference type="ChEBI" id="CHEBI:456215"/>
        <dbReference type="EC" id="6.3.1.20"/>
    </reaction>
</comment>
<dbReference type="AlphaFoldDB" id="A0A832V7X3"/>
<dbReference type="GO" id="GO:0005524">
    <property type="term" value="F:ATP binding"/>
    <property type="evidence" value="ECO:0007669"/>
    <property type="project" value="UniProtKB-KW"/>
</dbReference>
<evidence type="ECO:0000256" key="6">
    <source>
        <dbReference type="ARBA" id="ARBA00022840"/>
    </source>
</evidence>
<evidence type="ECO:0000313" key="10">
    <source>
        <dbReference type="Proteomes" id="UP000604391"/>
    </source>
</evidence>
<organism evidence="9 10">
    <name type="scientific">Candidatus Undinarchaeum marinum</name>
    <dbReference type="NCBI Taxonomy" id="2756141"/>
    <lineage>
        <taxon>Archaea</taxon>
        <taxon>Candidatus Undinarchaeota</taxon>
        <taxon>Candidatus Undinarchaeia</taxon>
        <taxon>Candidatus Undinarchaeales</taxon>
        <taxon>Candidatus Undinarchaeaceae</taxon>
        <taxon>Candidatus Undinarchaeum</taxon>
    </lineage>
</organism>
<name>A0A832V7X3_9ARCH</name>
<evidence type="ECO:0000256" key="4">
    <source>
        <dbReference type="ARBA" id="ARBA00022598"/>
    </source>
</evidence>
<evidence type="ECO:0000313" key="9">
    <source>
        <dbReference type="EMBL" id="HIJ99280.1"/>
    </source>
</evidence>
<dbReference type="UniPathway" id="UPA00537">
    <property type="reaction ID" value="UER00594"/>
</dbReference>
<feature type="domain" description="Lipoate protein ligase C-terminal" evidence="8">
    <location>
        <begin position="13"/>
        <end position="88"/>
    </location>
</feature>
<dbReference type="GO" id="GO:0016979">
    <property type="term" value="F:lipoate-protein ligase activity"/>
    <property type="evidence" value="ECO:0007669"/>
    <property type="project" value="UniProtKB-EC"/>
</dbReference>
<comment type="pathway">
    <text evidence="2">Protein modification; protein lipoylation via exogenous pathway; protein N(6)-(lipoyl)lysine from lipoate: step 1/2.</text>
</comment>
<proteinExistence type="predicted"/>
<dbReference type="Gene3D" id="3.30.390.50">
    <property type="entry name" value="CO dehydrogenase flavoprotein, C-terminal domain"/>
    <property type="match status" value="1"/>
</dbReference>
<protein>
    <recommendedName>
        <fullName evidence="3">lipoate--protein ligase</fullName>
        <ecNumber evidence="3">6.3.1.20</ecNumber>
    </recommendedName>
</protein>
<dbReference type="Proteomes" id="UP000604391">
    <property type="component" value="Unassembled WGS sequence"/>
</dbReference>
<dbReference type="GO" id="GO:0009249">
    <property type="term" value="P:protein lipoylation"/>
    <property type="evidence" value="ECO:0007669"/>
    <property type="project" value="UniProtKB-ARBA"/>
</dbReference>